<protein>
    <submittedName>
        <fullName evidence="1">Uncharacterized protein</fullName>
    </submittedName>
</protein>
<organism evidence="1">
    <name type="scientific">Anguilla anguilla</name>
    <name type="common">European freshwater eel</name>
    <name type="synonym">Muraena anguilla</name>
    <dbReference type="NCBI Taxonomy" id="7936"/>
    <lineage>
        <taxon>Eukaryota</taxon>
        <taxon>Metazoa</taxon>
        <taxon>Chordata</taxon>
        <taxon>Craniata</taxon>
        <taxon>Vertebrata</taxon>
        <taxon>Euteleostomi</taxon>
        <taxon>Actinopterygii</taxon>
        <taxon>Neopterygii</taxon>
        <taxon>Teleostei</taxon>
        <taxon>Anguilliformes</taxon>
        <taxon>Anguillidae</taxon>
        <taxon>Anguilla</taxon>
    </lineage>
</organism>
<reference evidence="1" key="1">
    <citation type="submission" date="2014-11" db="EMBL/GenBank/DDBJ databases">
        <authorList>
            <person name="Amaro Gonzalez C."/>
        </authorList>
    </citation>
    <scope>NUCLEOTIDE SEQUENCE</scope>
</reference>
<accession>A0A0E9S997</accession>
<proteinExistence type="predicted"/>
<name>A0A0E9S997_ANGAN</name>
<reference evidence="1" key="2">
    <citation type="journal article" date="2015" name="Fish Shellfish Immunol.">
        <title>Early steps in the European eel (Anguilla anguilla)-Vibrio vulnificus interaction in the gills: Role of the RtxA13 toxin.</title>
        <authorList>
            <person name="Callol A."/>
            <person name="Pajuelo D."/>
            <person name="Ebbesson L."/>
            <person name="Teles M."/>
            <person name="MacKenzie S."/>
            <person name="Amaro C."/>
        </authorList>
    </citation>
    <scope>NUCLEOTIDE SEQUENCE</scope>
</reference>
<sequence>MDFGEIWRDLRMSSLLYIETARCNELKISRGALYLITVWSAMYKLALQSYGTRSNLSQHVGM</sequence>
<evidence type="ECO:0000313" key="1">
    <source>
        <dbReference type="EMBL" id="JAH37782.1"/>
    </source>
</evidence>
<dbReference type="EMBL" id="GBXM01070795">
    <property type="protein sequence ID" value="JAH37782.1"/>
    <property type="molecule type" value="Transcribed_RNA"/>
</dbReference>
<dbReference type="AlphaFoldDB" id="A0A0E9S997"/>